<keyword evidence="1" id="KW-1133">Transmembrane helix</keyword>
<evidence type="ECO:0000313" key="2">
    <source>
        <dbReference type="EMBL" id="GFS15176.1"/>
    </source>
</evidence>
<feature type="transmembrane region" description="Helical" evidence="1">
    <location>
        <begin position="302"/>
        <end position="320"/>
    </location>
</feature>
<accession>A0AAV4J1L6</accession>
<feature type="transmembrane region" description="Helical" evidence="1">
    <location>
        <begin position="276"/>
        <end position="296"/>
    </location>
</feature>
<reference evidence="2 3" key="1">
    <citation type="journal article" date="2021" name="Elife">
        <title>Chloroplast acquisition without the gene transfer in kleptoplastic sea slugs, Plakobranchus ocellatus.</title>
        <authorList>
            <person name="Maeda T."/>
            <person name="Takahashi S."/>
            <person name="Yoshida T."/>
            <person name="Shimamura S."/>
            <person name="Takaki Y."/>
            <person name="Nagai Y."/>
            <person name="Toyoda A."/>
            <person name="Suzuki Y."/>
            <person name="Arimoto A."/>
            <person name="Ishii H."/>
            <person name="Satoh N."/>
            <person name="Nishiyama T."/>
            <person name="Hasebe M."/>
            <person name="Maruyama T."/>
            <person name="Minagawa J."/>
            <person name="Obokata J."/>
            <person name="Shigenobu S."/>
        </authorList>
    </citation>
    <scope>NUCLEOTIDE SEQUENCE [LARGE SCALE GENOMIC DNA]</scope>
</reference>
<dbReference type="InterPro" id="IPR009003">
    <property type="entry name" value="Peptidase_S1_PA"/>
</dbReference>
<organism evidence="2 3">
    <name type="scientific">Elysia marginata</name>
    <dbReference type="NCBI Taxonomy" id="1093978"/>
    <lineage>
        <taxon>Eukaryota</taxon>
        <taxon>Metazoa</taxon>
        <taxon>Spiralia</taxon>
        <taxon>Lophotrochozoa</taxon>
        <taxon>Mollusca</taxon>
        <taxon>Gastropoda</taxon>
        <taxon>Heterobranchia</taxon>
        <taxon>Euthyneura</taxon>
        <taxon>Panpulmonata</taxon>
        <taxon>Sacoglossa</taxon>
        <taxon>Placobranchoidea</taxon>
        <taxon>Plakobranchidae</taxon>
        <taxon>Elysia</taxon>
    </lineage>
</organism>
<proteinExistence type="predicted"/>
<feature type="transmembrane region" description="Helical" evidence="1">
    <location>
        <begin position="251"/>
        <end position="269"/>
    </location>
</feature>
<keyword evidence="1" id="KW-0472">Membrane</keyword>
<keyword evidence="3" id="KW-1185">Reference proteome</keyword>
<dbReference type="SUPFAM" id="SSF50494">
    <property type="entry name" value="Trypsin-like serine proteases"/>
    <property type="match status" value="1"/>
</dbReference>
<sequence>MFDAMQWFRSKLFGDQRQELERKYLAWESPKSCMYLYLADDRYFKSVMCSDYTCFSVDWRVQNHFSPMEIAQSDQAFSWRKASLKRIVLGPQVNIDVAVVSHPHGMAKRVAFGLMKRLVNLQPALYDAPTCSGSSGSPVVRLHPDSSHYVSAGQFVHHGHYREKLNLGMGTVRPPIAFPYIYALDVENVWVMALSVCYEPIFYWTLFVCDLLHIESTLTASLDVFAYTSTLSAFAFGVSSLMFRVLFTGFWLHQLVMFLLRTFFMGWGVKRSIGYSVSGLVSMSMFVVSWLLLFFAPYPLSSVPFVSLVWLIVLFTERLYDVHNRVHKWFNGSFGDLMHFFLAREEARLGRKERRNIDTVQSVTLDGTHKKLKQT</sequence>
<name>A0AAV4J1L6_9GAST</name>
<comment type="caution">
    <text evidence="2">The sequence shown here is derived from an EMBL/GenBank/DDBJ whole genome shotgun (WGS) entry which is preliminary data.</text>
</comment>
<evidence type="ECO:0000313" key="3">
    <source>
        <dbReference type="Proteomes" id="UP000762676"/>
    </source>
</evidence>
<gene>
    <name evidence="2" type="ORF">ElyMa_001442500</name>
</gene>
<dbReference type="EMBL" id="BMAT01002830">
    <property type="protein sequence ID" value="GFS15176.1"/>
    <property type="molecule type" value="Genomic_DNA"/>
</dbReference>
<keyword evidence="1" id="KW-0812">Transmembrane</keyword>
<evidence type="ECO:0000256" key="1">
    <source>
        <dbReference type="SAM" id="Phobius"/>
    </source>
</evidence>
<protein>
    <submittedName>
        <fullName evidence="2">Uncharacterized protein</fullName>
    </submittedName>
</protein>
<dbReference type="Proteomes" id="UP000762676">
    <property type="component" value="Unassembled WGS sequence"/>
</dbReference>
<dbReference type="AlphaFoldDB" id="A0AAV4J1L6"/>